<name>A0A0A9AGJ7_ARUDO</name>
<proteinExistence type="predicted"/>
<organism evidence="1">
    <name type="scientific">Arundo donax</name>
    <name type="common">Giant reed</name>
    <name type="synonym">Donax arundinaceus</name>
    <dbReference type="NCBI Taxonomy" id="35708"/>
    <lineage>
        <taxon>Eukaryota</taxon>
        <taxon>Viridiplantae</taxon>
        <taxon>Streptophyta</taxon>
        <taxon>Embryophyta</taxon>
        <taxon>Tracheophyta</taxon>
        <taxon>Spermatophyta</taxon>
        <taxon>Magnoliopsida</taxon>
        <taxon>Liliopsida</taxon>
        <taxon>Poales</taxon>
        <taxon>Poaceae</taxon>
        <taxon>PACMAD clade</taxon>
        <taxon>Arundinoideae</taxon>
        <taxon>Arundineae</taxon>
        <taxon>Arundo</taxon>
    </lineage>
</organism>
<sequence length="10" mass="1134">MFLTLKLVGI</sequence>
<protein>
    <submittedName>
        <fullName evidence="1">Uncharacterized protein</fullName>
    </submittedName>
</protein>
<evidence type="ECO:0000313" key="1">
    <source>
        <dbReference type="EMBL" id="JAD46212.1"/>
    </source>
</evidence>
<accession>A0A0A9AGJ7</accession>
<reference evidence="1" key="2">
    <citation type="journal article" date="2015" name="Data Brief">
        <title>Shoot transcriptome of the giant reed, Arundo donax.</title>
        <authorList>
            <person name="Barrero R.A."/>
            <person name="Guerrero F.D."/>
            <person name="Moolhuijzen P."/>
            <person name="Goolsby J.A."/>
            <person name="Tidwell J."/>
            <person name="Bellgard S.E."/>
            <person name="Bellgard M.I."/>
        </authorList>
    </citation>
    <scope>NUCLEOTIDE SEQUENCE</scope>
    <source>
        <tissue evidence="1">Shoot tissue taken approximately 20 cm above the soil surface</tissue>
    </source>
</reference>
<reference evidence="1" key="1">
    <citation type="submission" date="2014-09" db="EMBL/GenBank/DDBJ databases">
        <authorList>
            <person name="Magalhaes I.L.F."/>
            <person name="Oliveira U."/>
            <person name="Santos F.R."/>
            <person name="Vidigal T.H.D.A."/>
            <person name="Brescovit A.D."/>
            <person name="Santos A.J."/>
        </authorList>
    </citation>
    <scope>NUCLEOTIDE SEQUENCE</scope>
    <source>
        <tissue evidence="1">Shoot tissue taken approximately 20 cm above the soil surface</tissue>
    </source>
</reference>
<dbReference type="EMBL" id="GBRH01251683">
    <property type="protein sequence ID" value="JAD46212.1"/>
    <property type="molecule type" value="Transcribed_RNA"/>
</dbReference>